<name>A0ABD3KV39_EUCGL</name>
<evidence type="ECO:0000313" key="3">
    <source>
        <dbReference type="Proteomes" id="UP001634007"/>
    </source>
</evidence>
<dbReference type="EMBL" id="JBJKBG010000004">
    <property type="protein sequence ID" value="KAL3742121.1"/>
    <property type="molecule type" value="Genomic_DNA"/>
</dbReference>
<evidence type="ECO:0000313" key="2">
    <source>
        <dbReference type="EMBL" id="KAL3742121.1"/>
    </source>
</evidence>
<accession>A0ABD3KV39</accession>
<dbReference type="AlphaFoldDB" id="A0ABD3KV39"/>
<comment type="caution">
    <text evidence="1">The sequence shown here is derived from an EMBL/GenBank/DDBJ whole genome shotgun (WGS) entry which is preliminary data.</text>
</comment>
<dbReference type="Proteomes" id="UP001634007">
    <property type="component" value="Unassembled WGS sequence"/>
</dbReference>
<evidence type="ECO:0000313" key="1">
    <source>
        <dbReference type="EMBL" id="KAL3742118.1"/>
    </source>
</evidence>
<proteinExistence type="predicted"/>
<reference evidence="1 3" key="1">
    <citation type="submission" date="2024-11" db="EMBL/GenBank/DDBJ databases">
        <title>Chromosome-level genome assembly of Eucalyptus globulus Labill. provides insights into its genome evolution.</title>
        <authorList>
            <person name="Li X."/>
        </authorList>
    </citation>
    <scope>NUCLEOTIDE SEQUENCE [LARGE SCALE GENOMIC DNA]</scope>
    <source>
        <strain evidence="1">CL2024</strain>
        <tissue evidence="1">Fresh tender leaves</tissue>
    </source>
</reference>
<gene>
    <name evidence="1" type="ORF">ACJRO7_017579</name>
    <name evidence="2" type="ORF">ACJRO7_017582</name>
</gene>
<keyword evidence="3" id="KW-1185">Reference proteome</keyword>
<sequence length="104" mass="12271">MLFANGTYLEDDHRICYYELQENSGVDIHSKPLLKKFAMIVLPWKANLKVVVEVKPWDKGKVLRKELEKSQPSPKLIFPWRGIFFIHKQSRMDEDKSLAQRRDG</sequence>
<organism evidence="1 3">
    <name type="scientific">Eucalyptus globulus</name>
    <name type="common">Tasmanian blue gum</name>
    <dbReference type="NCBI Taxonomy" id="34317"/>
    <lineage>
        <taxon>Eukaryota</taxon>
        <taxon>Viridiplantae</taxon>
        <taxon>Streptophyta</taxon>
        <taxon>Embryophyta</taxon>
        <taxon>Tracheophyta</taxon>
        <taxon>Spermatophyta</taxon>
        <taxon>Magnoliopsida</taxon>
        <taxon>eudicotyledons</taxon>
        <taxon>Gunneridae</taxon>
        <taxon>Pentapetalae</taxon>
        <taxon>rosids</taxon>
        <taxon>malvids</taxon>
        <taxon>Myrtales</taxon>
        <taxon>Myrtaceae</taxon>
        <taxon>Myrtoideae</taxon>
        <taxon>Eucalypteae</taxon>
        <taxon>Eucalyptus</taxon>
    </lineage>
</organism>
<dbReference type="EMBL" id="JBJKBG010000004">
    <property type="protein sequence ID" value="KAL3742118.1"/>
    <property type="molecule type" value="Genomic_DNA"/>
</dbReference>
<protein>
    <submittedName>
        <fullName evidence="1">Uncharacterized protein</fullName>
    </submittedName>
</protein>